<dbReference type="OrthoDB" id="121586at2"/>
<evidence type="ECO:0000256" key="3">
    <source>
        <dbReference type="SAM" id="MobiDB-lite"/>
    </source>
</evidence>
<protein>
    <submittedName>
        <fullName evidence="5">Periplasmic chaperone for outer membrane proteins Skp</fullName>
    </submittedName>
</protein>
<evidence type="ECO:0000313" key="5">
    <source>
        <dbReference type="EMBL" id="RSL17344.1"/>
    </source>
</evidence>
<comment type="caution">
    <text evidence="5">The sequence shown here is derived from an EMBL/GenBank/DDBJ whole genome shotgun (WGS) entry which is preliminary data.</text>
</comment>
<accession>A0A3R9QIH5</accession>
<feature type="region of interest" description="Disordered" evidence="3">
    <location>
        <begin position="196"/>
        <end position="228"/>
    </location>
</feature>
<dbReference type="SMART" id="SM00935">
    <property type="entry name" value="OmpH"/>
    <property type="match status" value="1"/>
</dbReference>
<evidence type="ECO:0000256" key="2">
    <source>
        <dbReference type="ARBA" id="ARBA00022729"/>
    </source>
</evidence>
<dbReference type="PANTHER" id="PTHR35089">
    <property type="entry name" value="CHAPERONE PROTEIN SKP"/>
    <property type="match status" value="1"/>
</dbReference>
<dbReference type="Proteomes" id="UP000269669">
    <property type="component" value="Unassembled WGS sequence"/>
</dbReference>
<dbReference type="InterPro" id="IPR005632">
    <property type="entry name" value="Chaperone_Skp"/>
</dbReference>
<sequence>MNRSLALVLAIGAGLTTASAIAQAPAAAAPAAPAAAVAPPPQAIPAKIALIAFEQGVFATNEGQKTVQDIQKKYEPRKTQIDALSSEVDSLKKQLQGAPATLSDEERATRLKTIDTKEKQLTRDAEDAQNAYNADLQDAYGKLAQKFSATVKNYVSQNGFTILLDVSNQQTSNVMWINPSTNIDVTQAVVSAYNASSGVAAPPPSAPSAARPRPATTTPRPAATAPKQ</sequence>
<organism evidence="5 6">
    <name type="scientific">Edaphobacter aggregans</name>
    <dbReference type="NCBI Taxonomy" id="570835"/>
    <lineage>
        <taxon>Bacteria</taxon>
        <taxon>Pseudomonadati</taxon>
        <taxon>Acidobacteriota</taxon>
        <taxon>Terriglobia</taxon>
        <taxon>Terriglobales</taxon>
        <taxon>Acidobacteriaceae</taxon>
        <taxon>Edaphobacter</taxon>
    </lineage>
</organism>
<dbReference type="EMBL" id="RSDW01000001">
    <property type="protein sequence ID" value="RSL17344.1"/>
    <property type="molecule type" value="Genomic_DNA"/>
</dbReference>
<evidence type="ECO:0000313" key="6">
    <source>
        <dbReference type="Proteomes" id="UP000269669"/>
    </source>
</evidence>
<dbReference type="RefSeq" id="WP_125485843.1">
    <property type="nucleotide sequence ID" value="NZ_RSDW01000001.1"/>
</dbReference>
<feature type="chain" id="PRO_5018686638" evidence="4">
    <location>
        <begin position="23"/>
        <end position="228"/>
    </location>
</feature>
<dbReference type="GO" id="GO:0050821">
    <property type="term" value="P:protein stabilization"/>
    <property type="evidence" value="ECO:0007669"/>
    <property type="project" value="TreeGrafter"/>
</dbReference>
<feature type="signal peptide" evidence="4">
    <location>
        <begin position="1"/>
        <end position="22"/>
    </location>
</feature>
<dbReference type="GO" id="GO:0051082">
    <property type="term" value="F:unfolded protein binding"/>
    <property type="evidence" value="ECO:0007669"/>
    <property type="project" value="InterPro"/>
</dbReference>
<evidence type="ECO:0000256" key="1">
    <source>
        <dbReference type="ARBA" id="ARBA00009091"/>
    </source>
</evidence>
<name>A0A3R9QIH5_9BACT</name>
<dbReference type="PANTHER" id="PTHR35089:SF1">
    <property type="entry name" value="CHAPERONE PROTEIN SKP"/>
    <property type="match status" value="1"/>
</dbReference>
<evidence type="ECO:0000256" key="4">
    <source>
        <dbReference type="SAM" id="SignalP"/>
    </source>
</evidence>
<dbReference type="GO" id="GO:0005829">
    <property type="term" value="C:cytosol"/>
    <property type="evidence" value="ECO:0007669"/>
    <property type="project" value="TreeGrafter"/>
</dbReference>
<proteinExistence type="inferred from homology"/>
<keyword evidence="2 4" id="KW-0732">Signal</keyword>
<dbReference type="InterPro" id="IPR024930">
    <property type="entry name" value="Skp_dom_sf"/>
</dbReference>
<keyword evidence="6" id="KW-1185">Reference proteome</keyword>
<dbReference type="AlphaFoldDB" id="A0A3R9QIH5"/>
<dbReference type="SUPFAM" id="SSF111384">
    <property type="entry name" value="OmpH-like"/>
    <property type="match status" value="1"/>
</dbReference>
<dbReference type="Gene3D" id="3.30.910.20">
    <property type="entry name" value="Skp domain"/>
    <property type="match status" value="1"/>
</dbReference>
<comment type="similarity">
    <text evidence="1">Belongs to the Skp family.</text>
</comment>
<feature type="compositionally biased region" description="Low complexity" evidence="3">
    <location>
        <begin position="207"/>
        <end position="228"/>
    </location>
</feature>
<reference evidence="5 6" key="1">
    <citation type="submission" date="2018-12" db="EMBL/GenBank/DDBJ databases">
        <title>Sequencing of bacterial isolates from soil warming experiment in Harvard Forest, Massachusetts, USA.</title>
        <authorList>
            <person name="Deangelis K."/>
        </authorList>
    </citation>
    <scope>NUCLEOTIDE SEQUENCE [LARGE SCALE GENOMIC DNA]</scope>
    <source>
        <strain evidence="5 6">EB153</strain>
    </source>
</reference>
<gene>
    <name evidence="5" type="ORF">EDE15_2876</name>
</gene>
<dbReference type="Pfam" id="PF03938">
    <property type="entry name" value="OmpH"/>
    <property type="match status" value="1"/>
</dbReference>